<reference evidence="2" key="1">
    <citation type="submission" date="2025-08" db="UniProtKB">
        <authorList>
            <consortium name="Ensembl"/>
        </authorList>
    </citation>
    <scope>IDENTIFICATION</scope>
</reference>
<keyword evidence="1" id="KW-0812">Transmembrane</keyword>
<organism evidence="2 3">
    <name type="scientific">Athene cunicularia</name>
    <name type="common">Burrowing owl</name>
    <name type="synonym">Speotyto cunicularia</name>
    <dbReference type="NCBI Taxonomy" id="194338"/>
    <lineage>
        <taxon>Eukaryota</taxon>
        <taxon>Metazoa</taxon>
        <taxon>Chordata</taxon>
        <taxon>Craniata</taxon>
        <taxon>Vertebrata</taxon>
        <taxon>Euteleostomi</taxon>
        <taxon>Archelosauria</taxon>
        <taxon>Archosauria</taxon>
        <taxon>Dinosauria</taxon>
        <taxon>Saurischia</taxon>
        <taxon>Theropoda</taxon>
        <taxon>Coelurosauria</taxon>
        <taxon>Aves</taxon>
        <taxon>Neognathae</taxon>
        <taxon>Neoaves</taxon>
        <taxon>Telluraves</taxon>
        <taxon>Strigiformes</taxon>
        <taxon>Strigidae</taxon>
        <taxon>Athene</taxon>
    </lineage>
</organism>
<dbReference type="Ensembl" id="ENSACUT00000001259.1">
    <property type="protein sequence ID" value="ENSACUP00000001171.1"/>
    <property type="gene ID" value="ENSACUG00000000878.1"/>
</dbReference>
<accession>A0A663LL39</accession>
<proteinExistence type="predicted"/>
<evidence type="ECO:0000313" key="3">
    <source>
        <dbReference type="Proteomes" id="UP000472269"/>
    </source>
</evidence>
<dbReference type="Proteomes" id="UP000472269">
    <property type="component" value="Unplaced"/>
</dbReference>
<reference evidence="2" key="2">
    <citation type="submission" date="2025-09" db="UniProtKB">
        <authorList>
            <consortium name="Ensembl"/>
        </authorList>
    </citation>
    <scope>IDENTIFICATION</scope>
</reference>
<keyword evidence="3" id="KW-1185">Reference proteome</keyword>
<dbReference type="AlphaFoldDB" id="A0A663LL39"/>
<sequence>MRAKRSQKRGLWFKPVGFASQLWVKGAARLLPALVTLAVPAAWEQRLENVSRLPDGTGPIRAWVLRLGAAPCLPCLGLDQVSQISGWGWTGGCPAPPRWPVLEARARGVGRLRPARGAEGQGAGGCSPSAAGVGPVEPDFLDTCLTRALLQSFTGTLCPGAAKDVFNLKLNVIGAVGLVAVIMIFGMIFSVFLCCATHQTRTAPRAPIQELMH</sequence>
<feature type="transmembrane region" description="Helical" evidence="1">
    <location>
        <begin position="172"/>
        <end position="193"/>
    </location>
</feature>
<protein>
    <submittedName>
        <fullName evidence="2">Uncharacterized protein</fullName>
    </submittedName>
</protein>
<name>A0A663LL39_ATHCN</name>
<keyword evidence="1" id="KW-0472">Membrane</keyword>
<keyword evidence="1" id="KW-1133">Transmembrane helix</keyword>
<evidence type="ECO:0000256" key="1">
    <source>
        <dbReference type="SAM" id="Phobius"/>
    </source>
</evidence>
<evidence type="ECO:0000313" key="2">
    <source>
        <dbReference type="Ensembl" id="ENSACUP00000001171.1"/>
    </source>
</evidence>